<dbReference type="RefSeq" id="WP_011277999.1">
    <property type="nucleotide sequence ID" value="NZ_BHWZ01000002.1"/>
</dbReference>
<dbReference type="EMBL" id="CP013694">
    <property type="protein sequence ID" value="ALU28637.1"/>
    <property type="molecule type" value="Genomic_DNA"/>
</dbReference>
<dbReference type="Proteomes" id="UP000060043">
    <property type="component" value="Chromosome"/>
</dbReference>
<dbReference type="Proteomes" id="UP000065473">
    <property type="component" value="Chromosome"/>
</dbReference>
<dbReference type="AlphaFoldDB" id="A0A0U2N8R4"/>
<evidence type="ECO:0000313" key="5">
    <source>
        <dbReference type="Proteomes" id="UP000065473"/>
    </source>
</evidence>
<name>A0A0U2N8R4_9CREN</name>
<gene>
    <name evidence="2" type="ORF">ATY89_00750</name>
    <name evidence="3" type="ORF">ATZ20_03790</name>
</gene>
<proteinExistence type="predicted"/>
<dbReference type="InterPro" id="IPR056948">
    <property type="entry name" value="PNGaseA_N"/>
</dbReference>
<evidence type="ECO:0000313" key="2">
    <source>
        <dbReference type="EMBL" id="ALU28637.1"/>
    </source>
</evidence>
<dbReference type="PaxDb" id="1435377-SUSAZ_05480"/>
<dbReference type="Pfam" id="PF12222">
    <property type="entry name" value="PNGaseA"/>
    <property type="match status" value="1"/>
</dbReference>
<dbReference type="EMBL" id="CP013695">
    <property type="protein sequence ID" value="ALU31353.1"/>
    <property type="molecule type" value="Genomic_DNA"/>
</dbReference>
<reference evidence="4 5" key="1">
    <citation type="submission" date="2015-12" db="EMBL/GenBank/DDBJ databases">
        <title>A stable core within a dynamic pangenome in Sulfolobus acidocaldarius.</title>
        <authorList>
            <person name="Anderson R."/>
            <person name="Kouris A."/>
            <person name="Seward C."/>
            <person name="Campbell K."/>
            <person name="Whitaker R."/>
        </authorList>
    </citation>
    <scope>NUCLEOTIDE SEQUENCE [LARGE SCALE GENOMIC DNA]</scope>
    <source>
        <strain evidence="2 5">GG12-C01-09</strain>
        <strain evidence="3 4">NG05B_CO5_07</strain>
    </source>
</reference>
<dbReference type="InterPro" id="IPR021102">
    <property type="entry name" value="PNGase_A"/>
</dbReference>
<organism evidence="2 5">
    <name type="scientific">Sulfolobus acidocaldarius</name>
    <dbReference type="NCBI Taxonomy" id="2285"/>
    <lineage>
        <taxon>Archaea</taxon>
        <taxon>Thermoproteota</taxon>
        <taxon>Thermoprotei</taxon>
        <taxon>Sulfolobales</taxon>
        <taxon>Sulfolobaceae</taxon>
        <taxon>Sulfolobus</taxon>
    </lineage>
</organism>
<protein>
    <submittedName>
        <fullName evidence="2">Glycopeptidase</fullName>
    </submittedName>
</protein>
<accession>A0A0U2N8R4</accession>
<dbReference type="PANTHER" id="PTHR31104">
    <property type="entry name" value="PEPTIDE-N4-(N-ACETYL-BETA-GLUCOSAMINYL)ASPARAGINE AMIDASE A PROTEIN"/>
    <property type="match status" value="1"/>
</dbReference>
<sequence length="582" mass="64654">MKALLLILVIALGITPLTLMGSTTSSSHYGVYNDMTIYNITGFPNGVDPAYYSEEPFFIKSNVTPIIVNVAQNMVFNNTGIIPKVVTLYIPPGNYSMILLNISIKEYGGAQFDRPVYIFANGIPIFWGSTQEIRNSTAQTDVTMFENLLQGNVTFQLVLATYYAKSVGIVGLYSMNVTLLLYPGNKPAGLPNYFIPLFMNSLNYSRVVLNPLNDQVTQSVVMPNGTFRSVLLLYYEGGGLDEFWYTNIPATRNILVYYNSLLAGVVNPYPIIYTGGINLFWWRPVTSINTLAFETPQYIELTPLLATSTKPNITVTVSNLLASAQELGSTALSWTISGVLMLWVNNSNPLISSKLISADARYVDSQPIFTGLSGSTYYQQGEYYSINYTSILKFENGQEFATTYEEGKVTAYQSFNPSFIYQQAILDQQFKEISLIKGLHNAELILEGTFPINLQLTSFVVPITNPNIIPYNASYLQNGTLSLGLFYKFGYVYDNYNLTIQISENSNAIGGFSGILEIINKYGGAVLVSITSNYAQTQKSLNAIYLVNGKGFEENFYALGVQNSTNNTAGYLVKYEINYEYI</sequence>
<dbReference type="STRING" id="1435377.SUSAZ_05480"/>
<evidence type="ECO:0000259" key="1">
    <source>
        <dbReference type="Pfam" id="PF12222"/>
    </source>
</evidence>
<dbReference type="GeneID" id="14551652"/>
<feature type="domain" description="Peptide N-acetyl-beta-D-glucosaminyl asparaginase amidase A N-terminal" evidence="1">
    <location>
        <begin position="74"/>
        <end position="356"/>
    </location>
</feature>
<dbReference type="OrthoDB" id="34169at2157"/>
<evidence type="ECO:0000313" key="4">
    <source>
        <dbReference type="Proteomes" id="UP000060043"/>
    </source>
</evidence>
<evidence type="ECO:0000313" key="3">
    <source>
        <dbReference type="EMBL" id="ALU31353.1"/>
    </source>
</evidence>
<dbReference type="OMA" id="WWKPLTS"/>